<reference evidence="10" key="1">
    <citation type="submission" date="2010-06" db="EMBL/GenBank/DDBJ databases">
        <authorList>
            <person name="Jiang H."/>
            <person name="Abraham K."/>
            <person name="Ali S."/>
            <person name="Alsbrooks S.L."/>
            <person name="Anim B.N."/>
            <person name="Anosike U.S."/>
            <person name="Attaway T."/>
            <person name="Bandaranaike D.P."/>
            <person name="Battles P.K."/>
            <person name="Bell S.N."/>
            <person name="Bell A.V."/>
            <person name="Beltran B."/>
            <person name="Bickham C."/>
            <person name="Bustamante Y."/>
            <person name="Caleb T."/>
            <person name="Canada A."/>
            <person name="Cardenas V."/>
            <person name="Carter K."/>
            <person name="Chacko J."/>
            <person name="Chandrabose M.N."/>
            <person name="Chavez D."/>
            <person name="Chavez A."/>
            <person name="Chen L."/>
            <person name="Chu H.-S."/>
            <person name="Claassen K.J."/>
            <person name="Cockrell R."/>
            <person name="Collins M."/>
            <person name="Cooper J.A."/>
            <person name="Cree A."/>
            <person name="Curry S.M."/>
            <person name="Da Y."/>
            <person name="Dao M.D."/>
            <person name="Das B."/>
            <person name="Davila M.-L."/>
            <person name="Davy-Carroll L."/>
            <person name="Denson S."/>
            <person name="Dinh H."/>
            <person name="Ebong V.E."/>
            <person name="Edwards J.R."/>
            <person name="Egan A."/>
            <person name="El-Daye J."/>
            <person name="Escobedo L."/>
            <person name="Fernandez S."/>
            <person name="Fernando P.R."/>
            <person name="Flagg N."/>
            <person name="Forbes L.D."/>
            <person name="Fowler R.G."/>
            <person name="Fu Q."/>
            <person name="Gabisi R.A."/>
            <person name="Ganer J."/>
            <person name="Garbino Pronczuk A."/>
            <person name="Garcia R.M."/>
            <person name="Garner T."/>
            <person name="Garrett T.E."/>
            <person name="Gonzalez D.A."/>
            <person name="Hamid H."/>
            <person name="Hawkins E.S."/>
            <person name="Hirani K."/>
            <person name="Hogues M.E."/>
            <person name="Hollins B."/>
            <person name="Hsiao C.-H."/>
            <person name="Jabil R."/>
            <person name="James M.L."/>
            <person name="Jhangiani S.N."/>
            <person name="Johnson B."/>
            <person name="Johnson Q."/>
            <person name="Joshi V."/>
            <person name="Kalu J.B."/>
            <person name="Kam C."/>
            <person name="Kashfia A."/>
            <person name="Keebler J."/>
            <person name="Kisamo H."/>
            <person name="Kovar C.L."/>
            <person name="Lago L.A."/>
            <person name="Lai C.-Y."/>
            <person name="Laidlaw J."/>
            <person name="Lara F."/>
            <person name="Le T.-K."/>
            <person name="Lee S.L."/>
            <person name="Legall F.H."/>
            <person name="Lemon S.J."/>
            <person name="Lewis L.R."/>
            <person name="Li B."/>
            <person name="Liu Y."/>
            <person name="Liu Y.-S."/>
            <person name="Lopez J."/>
            <person name="Lozado R.J."/>
            <person name="Lu J."/>
            <person name="Madu R.C."/>
            <person name="Maheshwari M."/>
            <person name="Maheshwari R."/>
            <person name="Malloy K."/>
            <person name="Martinez E."/>
            <person name="Mathew T."/>
            <person name="Mercado I.C."/>
            <person name="Mercado C."/>
            <person name="Meyer B."/>
            <person name="Montgomery K."/>
            <person name="Morgan M.B."/>
            <person name="Munidasa M."/>
            <person name="Nazareth L.V."/>
            <person name="Nelson J."/>
            <person name="Ng B.M."/>
            <person name="Nguyen N.B."/>
            <person name="Nguyen P.Q."/>
            <person name="Nguyen T."/>
            <person name="Obregon M."/>
            <person name="Okwuonu G.O."/>
            <person name="Onwere C.G."/>
            <person name="Orozco G."/>
            <person name="Parra A."/>
            <person name="Patel S."/>
            <person name="Patil S."/>
            <person name="Perez A."/>
            <person name="Perez Y."/>
            <person name="Pham C."/>
            <person name="Primus E.L."/>
            <person name="Pu L.-L."/>
            <person name="Puazo M."/>
            <person name="Qin X."/>
            <person name="Quiroz J.B."/>
            <person name="Reese J."/>
            <person name="Richards S."/>
            <person name="Rives C.M."/>
            <person name="Robberts R."/>
            <person name="Ruiz S.J."/>
            <person name="Ruiz M.J."/>
            <person name="Santibanez J."/>
            <person name="Schneider B.W."/>
            <person name="Sisson I."/>
            <person name="Smith M."/>
            <person name="Sodergren E."/>
            <person name="Song X.-Z."/>
            <person name="Song B.B."/>
            <person name="Summersgill H."/>
            <person name="Thelus R."/>
            <person name="Thornton R.D."/>
            <person name="Trejos Z.Y."/>
            <person name="Usmani K."/>
            <person name="Vattathil S."/>
            <person name="Villasana D."/>
            <person name="Walker D.L."/>
            <person name="Wang S."/>
            <person name="Wang K."/>
            <person name="White C.S."/>
            <person name="Williams A.C."/>
            <person name="Williamson J."/>
            <person name="Wilson K."/>
            <person name="Woghiren I.O."/>
            <person name="Woodworth J.R."/>
            <person name="Worley K.C."/>
            <person name="Wright R.A."/>
            <person name="Wu W."/>
            <person name="Young L."/>
            <person name="Zhang L."/>
            <person name="Zhang J."/>
            <person name="Zhu Y."/>
            <person name="Muzny D.M."/>
            <person name="Weinstock G."/>
            <person name="Gibbs R.A."/>
        </authorList>
    </citation>
    <scope>NUCLEOTIDE SEQUENCE [LARGE SCALE GENOMIC DNA]</scope>
    <source>
        <strain evidence="10">LSR1</strain>
    </source>
</reference>
<keyword evidence="6 7" id="KW-0408">Iron</keyword>
<dbReference type="GO" id="GO:0046872">
    <property type="term" value="F:metal ion binding"/>
    <property type="evidence" value="ECO:0007669"/>
    <property type="project" value="UniProtKB-KW"/>
</dbReference>
<evidence type="ECO:0000256" key="1">
    <source>
        <dbReference type="ARBA" id="ARBA00004613"/>
    </source>
</evidence>
<dbReference type="GO" id="GO:0020037">
    <property type="term" value="F:heme binding"/>
    <property type="evidence" value="ECO:0007669"/>
    <property type="project" value="InterPro"/>
</dbReference>
<dbReference type="AlphaFoldDB" id="A0A8R2A586"/>
<dbReference type="Pfam" id="PF03098">
    <property type="entry name" value="An_peroxidase"/>
    <property type="match status" value="1"/>
</dbReference>
<evidence type="ECO:0000313" key="10">
    <source>
        <dbReference type="Proteomes" id="UP000007819"/>
    </source>
</evidence>
<dbReference type="SUPFAM" id="SSF48113">
    <property type="entry name" value="Heme-dependent peroxidases"/>
    <property type="match status" value="1"/>
</dbReference>
<evidence type="ECO:0000313" key="9">
    <source>
        <dbReference type="EnsemblMetazoa" id="XP_001948369.2"/>
    </source>
</evidence>
<evidence type="ECO:0000256" key="7">
    <source>
        <dbReference type="PIRSR" id="PIRSR619791-2"/>
    </source>
</evidence>
<keyword evidence="5 8" id="KW-0732">Signal</keyword>
<feature type="chain" id="PRO_5035829391" description="Peroxidase" evidence="8">
    <location>
        <begin position="22"/>
        <end position="665"/>
    </location>
</feature>
<dbReference type="KEGG" id="api:100165811"/>
<dbReference type="FunFam" id="1.10.640.10:FF:000003">
    <property type="entry name" value="chorion peroxidase"/>
    <property type="match status" value="1"/>
</dbReference>
<accession>A0A8R2A586</accession>
<dbReference type="Gene3D" id="1.10.640.10">
    <property type="entry name" value="Haem peroxidase domain superfamily, animal type"/>
    <property type="match status" value="1"/>
</dbReference>
<dbReference type="PANTHER" id="PTHR11475">
    <property type="entry name" value="OXIDASE/PEROXIDASE"/>
    <property type="match status" value="1"/>
</dbReference>
<dbReference type="PROSITE" id="PS50292">
    <property type="entry name" value="PEROXIDASE_3"/>
    <property type="match status" value="1"/>
</dbReference>
<dbReference type="OrthoDB" id="823504at2759"/>
<organism evidence="9 10">
    <name type="scientific">Acyrthosiphon pisum</name>
    <name type="common">Pea aphid</name>
    <dbReference type="NCBI Taxonomy" id="7029"/>
    <lineage>
        <taxon>Eukaryota</taxon>
        <taxon>Metazoa</taxon>
        <taxon>Ecdysozoa</taxon>
        <taxon>Arthropoda</taxon>
        <taxon>Hexapoda</taxon>
        <taxon>Insecta</taxon>
        <taxon>Pterygota</taxon>
        <taxon>Neoptera</taxon>
        <taxon>Paraneoptera</taxon>
        <taxon>Hemiptera</taxon>
        <taxon>Sternorrhyncha</taxon>
        <taxon>Aphidomorpha</taxon>
        <taxon>Aphidoidea</taxon>
        <taxon>Aphididae</taxon>
        <taxon>Macrosiphini</taxon>
        <taxon>Acyrthosiphon</taxon>
    </lineage>
</organism>
<dbReference type="GO" id="GO:0004601">
    <property type="term" value="F:peroxidase activity"/>
    <property type="evidence" value="ECO:0007669"/>
    <property type="project" value="UniProtKB-KW"/>
</dbReference>
<protein>
    <recommendedName>
        <fullName evidence="11">Peroxidase</fullName>
    </recommendedName>
</protein>
<dbReference type="InterPro" id="IPR019791">
    <property type="entry name" value="Haem_peroxidase_animal"/>
</dbReference>
<dbReference type="PANTHER" id="PTHR11475:SF86">
    <property type="entry name" value="PEROXIDASE"/>
    <property type="match status" value="1"/>
</dbReference>
<dbReference type="GO" id="GO:0006979">
    <property type="term" value="P:response to oxidative stress"/>
    <property type="evidence" value="ECO:0007669"/>
    <property type="project" value="InterPro"/>
</dbReference>
<dbReference type="Proteomes" id="UP000007819">
    <property type="component" value="Chromosome A1"/>
</dbReference>
<evidence type="ECO:0000256" key="2">
    <source>
        <dbReference type="ARBA" id="ARBA00022525"/>
    </source>
</evidence>
<dbReference type="CDD" id="cd09823">
    <property type="entry name" value="peroxinectin_like"/>
    <property type="match status" value="1"/>
</dbReference>
<feature type="signal peptide" evidence="8">
    <location>
        <begin position="1"/>
        <end position="21"/>
    </location>
</feature>
<dbReference type="RefSeq" id="XP_001948369.2">
    <property type="nucleotide sequence ID" value="XM_001948334.4"/>
</dbReference>
<keyword evidence="3" id="KW-0560">Oxidoreductase</keyword>
<feature type="binding site" description="axial binding residue" evidence="7">
    <location>
        <position position="424"/>
    </location>
    <ligand>
        <name>heme b</name>
        <dbReference type="ChEBI" id="CHEBI:60344"/>
    </ligand>
    <ligandPart>
        <name>Fe</name>
        <dbReference type="ChEBI" id="CHEBI:18248"/>
    </ligandPart>
</feature>
<comment type="subcellular location">
    <subcellularLocation>
        <location evidence="1">Secreted</location>
    </subcellularLocation>
</comment>
<evidence type="ECO:0000256" key="5">
    <source>
        <dbReference type="ARBA" id="ARBA00022729"/>
    </source>
</evidence>
<keyword evidence="2" id="KW-0964">Secreted</keyword>
<evidence type="ECO:0000256" key="8">
    <source>
        <dbReference type="SAM" id="SignalP"/>
    </source>
</evidence>
<dbReference type="InterPro" id="IPR037120">
    <property type="entry name" value="Haem_peroxidase_sf_animal"/>
</dbReference>
<evidence type="ECO:0008006" key="11">
    <source>
        <dbReference type="Google" id="ProtNLM"/>
    </source>
</evidence>
<dbReference type="GO" id="GO:0022412">
    <property type="term" value="P:cellular process involved in reproduction in multicellular organism"/>
    <property type="evidence" value="ECO:0007669"/>
    <property type="project" value="UniProtKB-ARBA"/>
</dbReference>
<proteinExistence type="predicted"/>
<evidence type="ECO:0000256" key="6">
    <source>
        <dbReference type="ARBA" id="ARBA00023004"/>
    </source>
</evidence>
<evidence type="ECO:0000256" key="3">
    <source>
        <dbReference type="ARBA" id="ARBA00022559"/>
    </source>
</evidence>
<evidence type="ECO:0000256" key="4">
    <source>
        <dbReference type="ARBA" id="ARBA00022617"/>
    </source>
</evidence>
<reference evidence="9" key="2">
    <citation type="submission" date="2022-06" db="UniProtKB">
        <authorList>
            <consortium name="EnsemblMetazoa"/>
        </authorList>
    </citation>
    <scope>IDENTIFICATION</scope>
</reference>
<dbReference type="GeneID" id="100165811"/>
<dbReference type="PRINTS" id="PR00457">
    <property type="entry name" value="ANPEROXIDASE"/>
</dbReference>
<keyword evidence="4 7" id="KW-0349">Heme</keyword>
<sequence>MFVKKMKKVPIVLVLIVSISCELIQNNENESNADSYSNPGILYEEAHNNCLNDEYVSDKNPSKIPSLAENPIGFLEPKEIDLADRCFPKPICDPHAVYRTINGSCNNLIFPIWGRSNSANTRIIEADYSDGKSQERRALSGNKLPNPRKIRTTLFPDVNKPALKYNLLFMQFGQLVAHDTELIFSKTVGSDGSPIVCCNPDDSTPEFLPPDCLQITIPKDEPGYSKNRCLSSQRATDTADLGCHIKPVRQQIGVTSFIDASLLYGSDEIIAHSLRTFSHGKLRRQIGPKGKSYLPNVKQATKECTVANDATVCYAAGDVRVNQHPNIAVATISLLRAHNLLCDDLKKINPEWDDERLYQEARRLLIAMYQHVVYYEFVPALLGKDYAKANKLLPLEKGYNMDYNEFLNPTTMTCFTGAAYRSLHSEIQGYMDLVNEARQVKSKIRLSDFFQRTDIVQRGDNFDSLTRGLLTQISQEQDQYYTSEVSEYLFRIPNKTVGSDLPSFDIARGRDFGIPSYNKFRKLCGLSEAKTFEDFTDQISKKNVDTLASLYEDPNDVDFYVGGMLEKLKPGSSLGHTFQCISGEMFFRWKFGDRFFYEFGNQTGSFRPDQLSEIRKSTLSLLVCMTSDIQSIQRNAFDVLSKHNPLVPCSSIPKLNLDPWREWRA</sequence>
<keyword evidence="3" id="KW-0575">Peroxidase</keyword>
<dbReference type="PROSITE" id="PS51257">
    <property type="entry name" value="PROKAR_LIPOPROTEIN"/>
    <property type="match status" value="1"/>
</dbReference>
<dbReference type="InterPro" id="IPR010255">
    <property type="entry name" value="Haem_peroxidase_sf"/>
</dbReference>
<dbReference type="GO" id="GO:0005576">
    <property type="term" value="C:extracellular region"/>
    <property type="evidence" value="ECO:0007669"/>
    <property type="project" value="UniProtKB-SubCell"/>
</dbReference>
<keyword evidence="7" id="KW-0479">Metal-binding</keyword>
<keyword evidence="10" id="KW-1185">Reference proteome</keyword>
<name>A0A8R2A586_ACYPI</name>
<dbReference type="EnsemblMetazoa" id="XM_001948334.5">
    <property type="protein sequence ID" value="XP_001948369.2"/>
    <property type="gene ID" value="LOC100165811"/>
</dbReference>